<evidence type="ECO:0000256" key="13">
    <source>
        <dbReference type="ARBA" id="ARBA00023211"/>
    </source>
</evidence>
<accession>A0A1J8QG46</accession>
<keyword evidence="14" id="KW-0539">Nucleus</keyword>
<keyword evidence="6" id="KW-0507">mRNA processing</keyword>
<dbReference type="InterPro" id="IPR043519">
    <property type="entry name" value="NT_sf"/>
</dbReference>
<dbReference type="OrthoDB" id="412748at2759"/>
<evidence type="ECO:0000259" key="19">
    <source>
        <dbReference type="Pfam" id="PF13229"/>
    </source>
</evidence>
<dbReference type="SUPFAM" id="SSF81631">
    <property type="entry name" value="PAP/OAS1 substrate-binding domain"/>
    <property type="match status" value="1"/>
</dbReference>
<sequence length="1170" mass="126632">MHRNFFHKMSATNLPRATSNCEPADPDNTLDDRLNTLLNSSGAGYVLSLCPSTQYLIQTPILFAAPNQEISTLGYPTDDTRAVLVVNGPVSNGTGHTTAINGQCANCTGVRLRNVQINGTRGGAPPINGGANIEMGGANSNQLVEYVHSFDPRGWSCLHIAEGSLNCNNATVQNNDIGPAGSDLFQQWADGISMACQNSLVRNNMINNPTDGGIVLFGAPGTRVENNTIWVETNTLLGGINMVDVSPWSGDYKGVVVTNNTIAGGFASSPDDGSATKGTNNEDVVIKIGIAIGPRTWFGPEYANNVSTGGTVLNNQLSGAFSYGIAMSSATNFTVENNFLVGNTSFIGARGPNCSTGDPTPSPAAFVLDINNTAQCTTQSDFQDNTNGDGLTCVLPPPGGDYWPFGGNPNSSSPPVGPAEPSPSSSPSSSHTSAGTIVGIVVGVIAGLLFVALLAWYIRKWALKRSADRSHFNAARSVPKGFVRIVSTQVYRKPESLVQVSSSVHAVMTTEKGYLGVTPPISTADSTEREKEVTSTLMEELRRQNTFESVDESRLSGLAENLDCAITKDYWIEHDTHFMASRGSFFWSSSLFSASFGEAGDAEVAFSIFRRESVLGRVAAVVKKFVYEVSLSRGLSEVAANAAGGKIFTFGSYRLGVHSPGSDIDTLCVVPKHVSREDFFETFEKMLAAVEGATEVSGVPEAYVPIVKAKISGIPLDFLMARLALSSIPDDLSLQDDNLLRNLDERCVRSLGGSRVNDEILRLVPNVEVYRDSLRCIKLWAQRRAIYSNVNGFFGGVAWAILVARICQLYPNATAGAIVSRFFIIMYQWSWPQPVLLKQIEEGPLQVRVWNPKLYPADRSHRMPIITPAYPAMCSTHNVTASTQMIVTEEFKKGADIVDKVIVGTASWSELFQKHDFFHKYRYYLQVIASTASADTQIKWAGTVESRIRQLVMKLEYVDSLILAHPFIKGFDQISHCITEEEVRQVAQGQISDVVAKRTKADIEGVDGASTVFSTTFYIGLLIEPKPLNAVGPRKLDISYPTTEFSKLVKMWEKYDEDSMGLVVRNIKSSALPDYVFDEGERQPKQVLKRPKTGKGSGKSSNTSPDMPNKKRRSDMTQDGENTIPGLSFSSVPLPGDINGVYAPINRAVNDIKTPQLPPGENAAVATGAQ</sequence>
<evidence type="ECO:0000256" key="12">
    <source>
        <dbReference type="ARBA" id="ARBA00022884"/>
    </source>
</evidence>
<evidence type="ECO:0000256" key="15">
    <source>
        <dbReference type="SAM" id="MobiDB-lite"/>
    </source>
</evidence>
<dbReference type="PANTHER" id="PTHR10682">
    <property type="entry name" value="POLY A POLYMERASE"/>
    <property type="match status" value="1"/>
</dbReference>
<keyword evidence="16" id="KW-0472">Membrane</keyword>
<feature type="compositionally biased region" description="Low complexity" evidence="15">
    <location>
        <begin position="422"/>
        <end position="432"/>
    </location>
</feature>
<feature type="domain" description="Poly(A) polymerase nucleotidyltransferase" evidence="20">
    <location>
        <begin position="610"/>
        <end position="764"/>
    </location>
</feature>
<comment type="subcellular location">
    <subcellularLocation>
        <location evidence="3">Nucleus</location>
    </subcellularLocation>
</comment>
<evidence type="ECO:0000256" key="9">
    <source>
        <dbReference type="ARBA" id="ARBA00022741"/>
    </source>
</evidence>
<feature type="transmembrane region" description="Helical" evidence="16">
    <location>
        <begin position="434"/>
        <end position="458"/>
    </location>
</feature>
<dbReference type="PANTHER" id="PTHR10682:SF10">
    <property type="entry name" value="POLYNUCLEOTIDE ADENYLYLTRANSFERASE"/>
    <property type="match status" value="1"/>
</dbReference>
<name>A0A1J8QG46_9AGAM</name>
<organism evidence="21 22">
    <name type="scientific">Rhizopogon vesiculosus</name>
    <dbReference type="NCBI Taxonomy" id="180088"/>
    <lineage>
        <taxon>Eukaryota</taxon>
        <taxon>Fungi</taxon>
        <taxon>Dikarya</taxon>
        <taxon>Basidiomycota</taxon>
        <taxon>Agaricomycotina</taxon>
        <taxon>Agaricomycetes</taxon>
        <taxon>Agaricomycetidae</taxon>
        <taxon>Boletales</taxon>
        <taxon>Suillineae</taxon>
        <taxon>Rhizopogonaceae</taxon>
        <taxon>Rhizopogon</taxon>
    </lineage>
</organism>
<dbReference type="AlphaFoldDB" id="A0A1J8QG46"/>
<dbReference type="Gene3D" id="3.30.70.590">
    <property type="entry name" value="Poly(A) polymerase predicted RNA binding domain"/>
    <property type="match status" value="1"/>
</dbReference>
<keyword evidence="12" id="KW-0694">RNA-binding</keyword>
<evidence type="ECO:0000256" key="6">
    <source>
        <dbReference type="ARBA" id="ARBA00022664"/>
    </source>
</evidence>
<dbReference type="FunFam" id="1.10.1410.10:FF:000001">
    <property type="entry name" value="Putative poly(A) polymerase gamma"/>
    <property type="match status" value="1"/>
</dbReference>
<proteinExistence type="inferred from homology"/>
<dbReference type="Pfam" id="PF20750">
    <property type="entry name" value="PAP_NTPase"/>
    <property type="match status" value="2"/>
</dbReference>
<evidence type="ECO:0000259" key="20">
    <source>
        <dbReference type="Pfam" id="PF20750"/>
    </source>
</evidence>
<keyword evidence="11" id="KW-0460">Magnesium</keyword>
<dbReference type="EMBL" id="LVVM01001249">
    <property type="protein sequence ID" value="OJA18915.1"/>
    <property type="molecule type" value="Genomic_DNA"/>
</dbReference>
<dbReference type="InterPro" id="IPR011050">
    <property type="entry name" value="Pectin_lyase_fold/virulence"/>
</dbReference>
<feature type="region of interest" description="Disordered" evidence="15">
    <location>
        <begin position="404"/>
        <end position="432"/>
    </location>
</feature>
<evidence type="ECO:0000256" key="4">
    <source>
        <dbReference type="ARBA" id="ARBA00010912"/>
    </source>
</evidence>
<evidence type="ECO:0000256" key="14">
    <source>
        <dbReference type="ARBA" id="ARBA00023242"/>
    </source>
</evidence>
<feature type="domain" description="Poly(A) polymerase central" evidence="18">
    <location>
        <begin position="770"/>
        <end position="914"/>
    </location>
</feature>
<evidence type="ECO:0000256" key="8">
    <source>
        <dbReference type="ARBA" id="ARBA00022723"/>
    </source>
</evidence>
<dbReference type="SMART" id="SM00710">
    <property type="entry name" value="PbH1"/>
    <property type="match status" value="5"/>
</dbReference>
<evidence type="ECO:0000256" key="5">
    <source>
        <dbReference type="ARBA" id="ARBA00012388"/>
    </source>
</evidence>
<feature type="domain" description="Right handed beta helix" evidence="19">
    <location>
        <begin position="166"/>
        <end position="339"/>
    </location>
</feature>
<keyword evidence="22" id="KW-1185">Reference proteome</keyword>
<dbReference type="InterPro" id="IPR007012">
    <property type="entry name" value="PolA_pol_cen_dom"/>
</dbReference>
<dbReference type="SUPFAM" id="SSF55003">
    <property type="entry name" value="PAP/Archaeal CCA-adding enzyme, C-terminal domain"/>
    <property type="match status" value="1"/>
</dbReference>
<dbReference type="GO" id="GO:0031123">
    <property type="term" value="P:RNA 3'-end processing"/>
    <property type="evidence" value="ECO:0007669"/>
    <property type="project" value="InterPro"/>
</dbReference>
<keyword evidence="9" id="KW-0547">Nucleotide-binding</keyword>
<dbReference type="Pfam" id="PF04928">
    <property type="entry name" value="PAP_central"/>
    <property type="match status" value="1"/>
</dbReference>
<feature type="region of interest" description="Disordered" evidence="15">
    <location>
        <begin position="1078"/>
        <end position="1134"/>
    </location>
</feature>
<dbReference type="InterPro" id="IPR039448">
    <property type="entry name" value="Beta_helix"/>
</dbReference>
<dbReference type="GO" id="GO:0006397">
    <property type="term" value="P:mRNA processing"/>
    <property type="evidence" value="ECO:0007669"/>
    <property type="project" value="UniProtKB-KW"/>
</dbReference>
<dbReference type="GO" id="GO:0005524">
    <property type="term" value="F:ATP binding"/>
    <property type="evidence" value="ECO:0007669"/>
    <property type="project" value="UniProtKB-KW"/>
</dbReference>
<feature type="transmembrane region" description="Helical" evidence="16">
    <location>
        <begin position="785"/>
        <end position="804"/>
    </location>
</feature>
<dbReference type="Proteomes" id="UP000183567">
    <property type="component" value="Unassembled WGS sequence"/>
</dbReference>
<dbReference type="STRING" id="180088.A0A1J8QG46"/>
<evidence type="ECO:0000256" key="3">
    <source>
        <dbReference type="ARBA" id="ARBA00004123"/>
    </source>
</evidence>
<gene>
    <name evidence="21" type="ORF">AZE42_07859</name>
</gene>
<protein>
    <recommendedName>
        <fullName evidence="5">polynucleotide adenylyltransferase</fullName>
        <ecNumber evidence="5">2.7.7.19</ecNumber>
    </recommendedName>
</protein>
<dbReference type="InterPro" id="IPR011068">
    <property type="entry name" value="NuclTrfase_I-like_C"/>
</dbReference>
<evidence type="ECO:0000259" key="17">
    <source>
        <dbReference type="Pfam" id="PF04926"/>
    </source>
</evidence>
<dbReference type="InterPro" id="IPR012334">
    <property type="entry name" value="Pectin_lyas_fold"/>
</dbReference>
<comment type="cofactor">
    <cofactor evidence="2">
        <name>Mg(2+)</name>
        <dbReference type="ChEBI" id="CHEBI:18420"/>
    </cofactor>
</comment>
<keyword evidence="7" id="KW-0808">Transferase</keyword>
<evidence type="ECO:0000256" key="7">
    <source>
        <dbReference type="ARBA" id="ARBA00022679"/>
    </source>
</evidence>
<dbReference type="GO" id="GO:0005634">
    <property type="term" value="C:nucleus"/>
    <property type="evidence" value="ECO:0007669"/>
    <property type="project" value="UniProtKB-SubCell"/>
</dbReference>
<dbReference type="Gene3D" id="1.10.1410.10">
    <property type="match status" value="1"/>
</dbReference>
<dbReference type="EC" id="2.7.7.19" evidence="5"/>
<keyword evidence="16" id="KW-1133">Transmembrane helix</keyword>
<dbReference type="InterPro" id="IPR007010">
    <property type="entry name" value="PolA_pol_RNA-bd_dom"/>
</dbReference>
<dbReference type="InterPro" id="IPR048840">
    <property type="entry name" value="PolA_pol_NTPase"/>
</dbReference>
<evidence type="ECO:0000259" key="18">
    <source>
        <dbReference type="Pfam" id="PF04928"/>
    </source>
</evidence>
<feature type="domain" description="Poly(A) polymerase nucleotidyltransferase" evidence="20">
    <location>
        <begin position="516"/>
        <end position="554"/>
    </location>
</feature>
<keyword evidence="16" id="KW-0812">Transmembrane</keyword>
<evidence type="ECO:0000256" key="1">
    <source>
        <dbReference type="ARBA" id="ARBA00001936"/>
    </source>
</evidence>
<dbReference type="Gene3D" id="3.30.460.10">
    <property type="entry name" value="Beta Polymerase, domain 2"/>
    <property type="match status" value="1"/>
</dbReference>
<dbReference type="SUPFAM" id="SSF51126">
    <property type="entry name" value="Pectin lyase-like"/>
    <property type="match status" value="1"/>
</dbReference>
<evidence type="ECO:0000256" key="11">
    <source>
        <dbReference type="ARBA" id="ARBA00022842"/>
    </source>
</evidence>
<feature type="domain" description="Poly(A) polymerase RNA-binding" evidence="17">
    <location>
        <begin position="916"/>
        <end position="1085"/>
    </location>
</feature>
<dbReference type="FunFam" id="3.30.70.590:FF:000003">
    <property type="entry name" value="Poly(A) polymerase"/>
    <property type="match status" value="1"/>
</dbReference>
<dbReference type="FunFam" id="3.30.460.10:FF:000002">
    <property type="entry name" value="Poly(A) polymerase alpha, putative"/>
    <property type="match status" value="1"/>
</dbReference>
<feature type="region of interest" description="Disordered" evidence="15">
    <location>
        <begin position="1151"/>
        <end position="1170"/>
    </location>
</feature>
<dbReference type="GO" id="GO:0046872">
    <property type="term" value="F:metal ion binding"/>
    <property type="evidence" value="ECO:0007669"/>
    <property type="project" value="UniProtKB-KW"/>
</dbReference>
<dbReference type="SUPFAM" id="SSF81301">
    <property type="entry name" value="Nucleotidyltransferase"/>
    <property type="match status" value="1"/>
</dbReference>
<keyword evidence="13" id="KW-0464">Manganese</keyword>
<evidence type="ECO:0000256" key="2">
    <source>
        <dbReference type="ARBA" id="ARBA00001946"/>
    </source>
</evidence>
<dbReference type="GO" id="GO:0003723">
    <property type="term" value="F:RNA binding"/>
    <property type="evidence" value="ECO:0007669"/>
    <property type="project" value="UniProtKB-KW"/>
</dbReference>
<reference evidence="21 22" key="1">
    <citation type="submission" date="2016-03" db="EMBL/GenBank/DDBJ databases">
        <title>Comparative genomics of the ectomycorrhizal sister species Rhizopogon vinicolor and Rhizopogon vesiculosus (Basidiomycota: Boletales) reveals a divergence of the mating type B locus.</title>
        <authorList>
            <person name="Mujic A.B."/>
            <person name="Kuo A."/>
            <person name="Tritt A."/>
            <person name="Lipzen A."/>
            <person name="Chen C."/>
            <person name="Johnson J."/>
            <person name="Sharma A."/>
            <person name="Barry K."/>
            <person name="Grigoriev I.V."/>
            <person name="Spatafora J.W."/>
        </authorList>
    </citation>
    <scope>NUCLEOTIDE SEQUENCE [LARGE SCALE GENOMIC DNA]</scope>
    <source>
        <strain evidence="21 22">AM-OR11-056</strain>
    </source>
</reference>
<evidence type="ECO:0000256" key="16">
    <source>
        <dbReference type="SAM" id="Phobius"/>
    </source>
</evidence>
<feature type="compositionally biased region" description="Low complexity" evidence="15">
    <location>
        <begin position="404"/>
        <end position="414"/>
    </location>
</feature>
<dbReference type="Gene3D" id="2.160.20.10">
    <property type="entry name" value="Single-stranded right-handed beta-helix, Pectin lyase-like"/>
    <property type="match status" value="1"/>
</dbReference>
<keyword evidence="8" id="KW-0479">Metal-binding</keyword>
<keyword evidence="10" id="KW-0067">ATP-binding</keyword>
<comment type="caution">
    <text evidence="21">The sequence shown here is derived from an EMBL/GenBank/DDBJ whole genome shotgun (WGS) entry which is preliminary data.</text>
</comment>
<dbReference type="Pfam" id="PF04926">
    <property type="entry name" value="PAP_RNA-bind"/>
    <property type="match status" value="1"/>
</dbReference>
<dbReference type="Pfam" id="PF13229">
    <property type="entry name" value="Beta_helix"/>
    <property type="match status" value="1"/>
</dbReference>
<dbReference type="GO" id="GO:1990817">
    <property type="term" value="F:poly(A) RNA polymerase activity"/>
    <property type="evidence" value="ECO:0007669"/>
    <property type="project" value="UniProtKB-EC"/>
</dbReference>
<dbReference type="CDD" id="cd05402">
    <property type="entry name" value="NT_PAP_TUTase"/>
    <property type="match status" value="1"/>
</dbReference>
<dbReference type="InterPro" id="IPR006626">
    <property type="entry name" value="PbH1"/>
</dbReference>
<comment type="cofactor">
    <cofactor evidence="1">
        <name>Mn(2+)</name>
        <dbReference type="ChEBI" id="CHEBI:29035"/>
    </cofactor>
</comment>
<evidence type="ECO:0000313" key="21">
    <source>
        <dbReference type="EMBL" id="OJA18915.1"/>
    </source>
</evidence>
<evidence type="ECO:0000256" key="10">
    <source>
        <dbReference type="ARBA" id="ARBA00022840"/>
    </source>
</evidence>
<comment type="similarity">
    <text evidence="4">Belongs to the poly(A) polymerase family.</text>
</comment>
<evidence type="ECO:0000313" key="22">
    <source>
        <dbReference type="Proteomes" id="UP000183567"/>
    </source>
</evidence>